<name>A0ABX3IHM9_9BACT</name>
<dbReference type="InterPro" id="IPR050147">
    <property type="entry name" value="Ser/Thr_Dehydratase"/>
</dbReference>
<reference evidence="7 8" key="1">
    <citation type="submission" date="2015-06" db="EMBL/GenBank/DDBJ databases">
        <title>Genome sequencing of Thermotogales isolates from hydrothermal vents.</title>
        <authorList>
            <person name="Haverkamp T.H."/>
            <person name="Kublanov I.V."/>
            <person name="Nesbo C.L."/>
        </authorList>
    </citation>
    <scope>NUCLEOTIDE SEQUENCE [LARGE SCALE GENOMIC DNA]</scope>
    <source>
        <strain evidence="8">ik275mar</strain>
    </source>
</reference>
<evidence type="ECO:0000256" key="5">
    <source>
        <dbReference type="NCBIfam" id="TIGR00260"/>
    </source>
</evidence>
<comment type="caution">
    <text evidence="7">The sequence shown here is derived from an EMBL/GenBank/DDBJ whole genome shotgun (WGS) entry which is preliminary data.</text>
</comment>
<evidence type="ECO:0000256" key="4">
    <source>
        <dbReference type="ARBA" id="ARBA00023239"/>
    </source>
</evidence>
<dbReference type="InterPro" id="IPR004450">
    <property type="entry name" value="Thr_synthase-like"/>
</dbReference>
<dbReference type="NCBIfam" id="TIGR00260">
    <property type="entry name" value="thrC"/>
    <property type="match status" value="1"/>
</dbReference>
<proteinExistence type="inferred from homology"/>
<keyword evidence="8" id="KW-1185">Reference proteome</keyword>
<organism evidence="7 8">
    <name type="scientific">Thermosipho affectus</name>
    <dbReference type="NCBI Taxonomy" id="660294"/>
    <lineage>
        <taxon>Bacteria</taxon>
        <taxon>Thermotogati</taxon>
        <taxon>Thermotogota</taxon>
        <taxon>Thermotogae</taxon>
        <taxon>Thermotogales</taxon>
        <taxon>Fervidobacteriaceae</taxon>
        <taxon>Thermosipho</taxon>
    </lineage>
</organism>
<dbReference type="InterPro" id="IPR001926">
    <property type="entry name" value="TrpB-like_PALP"/>
</dbReference>
<feature type="domain" description="Tryptophan synthase beta chain-like PALP" evidence="6">
    <location>
        <begin position="71"/>
        <end position="372"/>
    </location>
</feature>
<dbReference type="RefSeq" id="WP_077198571.1">
    <property type="nucleotide sequence ID" value="NZ_LBFC01000022.1"/>
</dbReference>
<protein>
    <recommendedName>
        <fullName evidence="5">Threonine synthase</fullName>
        <ecNumber evidence="5">4.2.3.1</ecNumber>
    </recommendedName>
</protein>
<dbReference type="EMBL" id="LBFC01000022">
    <property type="protein sequence ID" value="ONN26681.1"/>
    <property type="molecule type" value="Genomic_DNA"/>
</dbReference>
<dbReference type="PANTHER" id="PTHR48078:SF6">
    <property type="entry name" value="L-THREONINE DEHYDRATASE CATABOLIC TDCB"/>
    <property type="match status" value="1"/>
</dbReference>
<evidence type="ECO:0000256" key="2">
    <source>
        <dbReference type="ARBA" id="ARBA00005517"/>
    </source>
</evidence>
<evidence type="ECO:0000313" key="8">
    <source>
        <dbReference type="Proteomes" id="UP000242616"/>
    </source>
</evidence>
<evidence type="ECO:0000259" key="6">
    <source>
        <dbReference type="Pfam" id="PF00291"/>
    </source>
</evidence>
<accession>A0ABX3IHM9</accession>
<evidence type="ECO:0000256" key="3">
    <source>
        <dbReference type="ARBA" id="ARBA00022898"/>
    </source>
</evidence>
<sequence>MCNTYKLRCITCGKLFEPSPTLYTCDKCGPRYGTIEVVYDYDKIKLKKSQFNKCGDISQFKAILPIKEYPIRQKVGNTPLLSFKNFYGVKNVIFKYDGTNPTGSYKDRATAIAISKAYEYNFDTIYCASTGNAASSLAGLTTTTKLKTFIFVPSNIPIAKLAQLVVYGANILKIDGNYDTAFDISMKIGSKLNWYSRNSAINPYLLEGKKTGAMELIVQLDFNVPDVVFVSVGDGTVISGIFKGFYDFYKLNLTNKIPKIIGVQAEGADAVAKTFEKGRPYTPFDIQPNTIADSISVGKPRDVIKACKYVEKSKGKFIRVSDIEIQKAIFELAQKTGIFAEPAGATAFAGFKKALSQKFISKNESIAIFITGNGLKDVNPIKNNIKIKKIPPKLEEVLKYIEVIK</sequence>
<comment type="similarity">
    <text evidence="2">Belongs to the threonine synthase family.</text>
</comment>
<keyword evidence="4" id="KW-0456">Lyase</keyword>
<comment type="cofactor">
    <cofactor evidence="1">
        <name>pyridoxal 5'-phosphate</name>
        <dbReference type="ChEBI" id="CHEBI:597326"/>
    </cofactor>
</comment>
<dbReference type="Proteomes" id="UP000242616">
    <property type="component" value="Unassembled WGS sequence"/>
</dbReference>
<gene>
    <name evidence="7" type="ORF">XJ44_07340</name>
</gene>
<dbReference type="Gene3D" id="3.40.50.1100">
    <property type="match status" value="2"/>
</dbReference>
<dbReference type="CDD" id="cd01563">
    <property type="entry name" value="Thr-synth_1"/>
    <property type="match status" value="1"/>
</dbReference>
<dbReference type="PANTHER" id="PTHR48078">
    <property type="entry name" value="THREONINE DEHYDRATASE, MITOCHONDRIAL-RELATED"/>
    <property type="match status" value="1"/>
</dbReference>
<keyword evidence="3" id="KW-0663">Pyridoxal phosphate</keyword>
<dbReference type="Pfam" id="PF00291">
    <property type="entry name" value="PALP"/>
    <property type="match status" value="1"/>
</dbReference>
<dbReference type="InterPro" id="IPR036052">
    <property type="entry name" value="TrpB-like_PALP_sf"/>
</dbReference>
<dbReference type="SUPFAM" id="SSF53686">
    <property type="entry name" value="Tryptophan synthase beta subunit-like PLP-dependent enzymes"/>
    <property type="match status" value="1"/>
</dbReference>
<evidence type="ECO:0000256" key="1">
    <source>
        <dbReference type="ARBA" id="ARBA00001933"/>
    </source>
</evidence>
<evidence type="ECO:0000313" key="7">
    <source>
        <dbReference type="EMBL" id="ONN26681.1"/>
    </source>
</evidence>
<dbReference type="EC" id="4.2.3.1" evidence="5"/>